<evidence type="ECO:0000313" key="3">
    <source>
        <dbReference type="EMBL" id="OAD69482.1"/>
    </source>
</evidence>
<feature type="region of interest" description="Disordered" evidence="1">
    <location>
        <begin position="126"/>
        <end position="169"/>
    </location>
</feature>
<feature type="transmembrane region" description="Helical" evidence="2">
    <location>
        <begin position="83"/>
        <end position="101"/>
    </location>
</feature>
<dbReference type="VEuPathDB" id="FungiDB:PHYBLDRAFT_172120"/>
<dbReference type="InParanoid" id="A0A162TLG4"/>
<protein>
    <submittedName>
        <fullName evidence="3">Uncharacterized protein</fullName>
    </submittedName>
</protein>
<feature type="transmembrane region" description="Helical" evidence="2">
    <location>
        <begin position="421"/>
        <end position="441"/>
    </location>
</feature>
<feature type="transmembrane region" description="Helical" evidence="2">
    <location>
        <begin position="42"/>
        <end position="62"/>
    </location>
</feature>
<dbReference type="EMBL" id="KV440991">
    <property type="protein sequence ID" value="OAD69482.1"/>
    <property type="molecule type" value="Genomic_DNA"/>
</dbReference>
<proteinExistence type="predicted"/>
<keyword evidence="2" id="KW-1133">Transmembrane helix</keyword>
<reference evidence="4" key="1">
    <citation type="submission" date="2015-06" db="EMBL/GenBank/DDBJ databases">
        <title>Expansion of signal transduction pathways in fungi by whole-genome duplication.</title>
        <authorList>
            <consortium name="DOE Joint Genome Institute"/>
            <person name="Corrochano L.M."/>
            <person name="Kuo A."/>
            <person name="Marcet-Houben M."/>
            <person name="Polaino S."/>
            <person name="Salamov A."/>
            <person name="Villalobos J.M."/>
            <person name="Alvarez M.I."/>
            <person name="Avalos J."/>
            <person name="Benito E.P."/>
            <person name="Benoit I."/>
            <person name="Burger G."/>
            <person name="Camino L.P."/>
            <person name="Canovas D."/>
            <person name="Cerda-Olmedo E."/>
            <person name="Cheng J.-F."/>
            <person name="Dominguez A."/>
            <person name="Elias M."/>
            <person name="Eslava A.P."/>
            <person name="Glaser F."/>
            <person name="Grimwood J."/>
            <person name="Gutierrez G."/>
            <person name="Heitman J."/>
            <person name="Henrissat B."/>
            <person name="Iturriaga E.A."/>
            <person name="Lang B.F."/>
            <person name="Lavin J.L."/>
            <person name="Lee S."/>
            <person name="Li W."/>
            <person name="Lindquist E."/>
            <person name="Lopez-Garcia S."/>
            <person name="Luque E.M."/>
            <person name="Marcos A.T."/>
            <person name="Martin J."/>
            <person name="McCluskey K."/>
            <person name="Medina H.R."/>
            <person name="Miralles-Duran A."/>
            <person name="Miyazaki A."/>
            <person name="Munoz-Torres E."/>
            <person name="Oguiza J.A."/>
            <person name="Ohm R."/>
            <person name="Olmedo M."/>
            <person name="Orejas M."/>
            <person name="Ortiz-Castellanos L."/>
            <person name="Pisabarro A.G."/>
            <person name="Rodriguez-Romero J."/>
            <person name="Ruiz-Herrera J."/>
            <person name="Ruiz-Vazquez R."/>
            <person name="Sanz C."/>
            <person name="Schackwitz W."/>
            <person name="Schmutz J."/>
            <person name="Shahriari M."/>
            <person name="Shelest E."/>
            <person name="Silva-Franco F."/>
            <person name="Soanes D."/>
            <person name="Syed K."/>
            <person name="Tagua V.G."/>
            <person name="Talbot N.J."/>
            <person name="Thon M."/>
            <person name="De vries R.P."/>
            <person name="Wiebenga A."/>
            <person name="Yadav J.S."/>
            <person name="Braun E.L."/>
            <person name="Baker S."/>
            <person name="Garre V."/>
            <person name="Horwitz B."/>
            <person name="Torres-Martinez S."/>
            <person name="Idnurm A."/>
            <person name="Herrera-Estrella A."/>
            <person name="Gabaldon T."/>
            <person name="Grigoriev I.V."/>
        </authorList>
    </citation>
    <scope>NUCLEOTIDE SEQUENCE [LARGE SCALE GENOMIC DNA]</scope>
    <source>
        <strain evidence="4">NRRL 1555(-)</strain>
    </source>
</reference>
<feature type="transmembrane region" description="Helical" evidence="2">
    <location>
        <begin position="388"/>
        <end position="409"/>
    </location>
</feature>
<sequence length="475" mass="53753">MWLLFLRSREVSEVYPSQKHMVLLSIFVSKCRAPPIQQEYTISASGLAIFSILRAVLLVYMIHVVTVRPRTGITDFPTLHRRIIAFIYPTGGIGTSIYSMYKLFYADKILGISQYSHLLKRYEKEEQEEKEQKAKEGNGIMAENTNSPHTPLLPKISTPEGEKNQVDSTRLTESQTLCLKVSKLRERLVKAMKIERIKIDEWDNSPHLAAFLHVIGPENSRKTRHCILSGSVTIGFDNKTSNMYIGDRCKTKEISVLGPGAICESQGKIHPTSLRYMSIDMINQLETAYNTDNTSYVELFVTIGQIFFTTLECLNLDGDRWIKVVLIIYTATAALQTVSLLVLHKQTTAFSIKDEEDKQLVDTYEKRLLTEEDREIFRKIIIDLDQNVNLTLYGILFGIIVSLAIGVWADYSIHSVTEWLVISWILSPCLIAIFNQAVASLGHWDNLVLTMAVPIISMLSFGCLIAATITGYMPE</sequence>
<name>A0A162TLG4_PHYB8</name>
<evidence type="ECO:0000256" key="2">
    <source>
        <dbReference type="SAM" id="Phobius"/>
    </source>
</evidence>
<dbReference type="AlphaFoldDB" id="A0A162TLG4"/>
<evidence type="ECO:0000256" key="1">
    <source>
        <dbReference type="SAM" id="MobiDB-lite"/>
    </source>
</evidence>
<keyword evidence="2" id="KW-0812">Transmembrane</keyword>
<keyword evidence="2" id="KW-0472">Membrane</keyword>
<organism evidence="3 4">
    <name type="scientific">Phycomyces blakesleeanus (strain ATCC 8743b / DSM 1359 / FGSC 10004 / NBRC 33097 / NRRL 1555)</name>
    <dbReference type="NCBI Taxonomy" id="763407"/>
    <lineage>
        <taxon>Eukaryota</taxon>
        <taxon>Fungi</taxon>
        <taxon>Fungi incertae sedis</taxon>
        <taxon>Mucoromycota</taxon>
        <taxon>Mucoromycotina</taxon>
        <taxon>Mucoromycetes</taxon>
        <taxon>Mucorales</taxon>
        <taxon>Phycomycetaceae</taxon>
        <taxon>Phycomyces</taxon>
    </lineage>
</organism>
<dbReference type="GeneID" id="28997644"/>
<gene>
    <name evidence="3" type="ORF">PHYBLDRAFT_172120</name>
</gene>
<evidence type="ECO:0000313" key="4">
    <source>
        <dbReference type="Proteomes" id="UP000077315"/>
    </source>
</evidence>
<dbReference type="RefSeq" id="XP_018287522.1">
    <property type="nucleotide sequence ID" value="XM_018436738.1"/>
</dbReference>
<accession>A0A162TLG4</accession>
<feature type="transmembrane region" description="Helical" evidence="2">
    <location>
        <begin position="448"/>
        <end position="473"/>
    </location>
</feature>
<dbReference type="Proteomes" id="UP000077315">
    <property type="component" value="Unassembled WGS sequence"/>
</dbReference>
<feature type="transmembrane region" description="Helical" evidence="2">
    <location>
        <begin position="321"/>
        <end position="343"/>
    </location>
</feature>
<keyword evidence="4" id="KW-1185">Reference proteome</keyword>